<dbReference type="Proteomes" id="UP000239532">
    <property type="component" value="Unassembled WGS sequence"/>
</dbReference>
<accession>A0A2S9WYH0</accession>
<organism evidence="1 2">
    <name type="scientific">Nonlabens agnitus</name>
    <dbReference type="NCBI Taxonomy" id="870484"/>
    <lineage>
        <taxon>Bacteria</taxon>
        <taxon>Pseudomonadati</taxon>
        <taxon>Bacteroidota</taxon>
        <taxon>Flavobacteriia</taxon>
        <taxon>Flavobacteriales</taxon>
        <taxon>Flavobacteriaceae</taxon>
        <taxon>Nonlabens</taxon>
    </lineage>
</organism>
<dbReference type="RefSeq" id="WP_105981492.1">
    <property type="nucleotide sequence ID" value="NZ_MQUC01000001.1"/>
</dbReference>
<dbReference type="AlphaFoldDB" id="A0A2S9WYH0"/>
<name>A0A2S9WYH0_9FLAO</name>
<sequence length="103" mass="11954">MDSRDYFIPDARVSWVKNVVDKLENDIAFLPDRQAGAKANSIITTGPPHSVHLIGQRLKQNAKFQNLQWIADFRDPWTTIGYHKSLRLTQKSAKSIRNWNDKY</sequence>
<gene>
    <name evidence="1" type="ORF">BST86_00005</name>
</gene>
<evidence type="ECO:0000313" key="2">
    <source>
        <dbReference type="Proteomes" id="UP000239532"/>
    </source>
</evidence>
<keyword evidence="1" id="KW-0614">Plasmid</keyword>
<dbReference type="EMBL" id="MQUC01000001">
    <property type="protein sequence ID" value="PRP68446.1"/>
    <property type="molecule type" value="Genomic_DNA"/>
</dbReference>
<comment type="caution">
    <text evidence="1">The sequence shown here is derived from an EMBL/GenBank/DDBJ whole genome shotgun (WGS) entry which is preliminary data.</text>
</comment>
<reference evidence="1 2" key="1">
    <citation type="submission" date="2016-11" db="EMBL/GenBank/DDBJ databases">
        <title>Trade-off between light-utilization and light-protection in marine flavobacteria.</title>
        <authorList>
            <person name="Kumagai Y."/>
        </authorList>
    </citation>
    <scope>NUCLEOTIDE SEQUENCE [LARGE SCALE GENOMIC DNA]</scope>
    <source>
        <strain evidence="1 2">JCM 17109</strain>
        <plasmid evidence="1">p3</plasmid>
    </source>
</reference>
<geneLocation type="plasmid" evidence="1">
    <name>p3</name>
</geneLocation>
<evidence type="ECO:0000313" key="1">
    <source>
        <dbReference type="EMBL" id="PRP68446.1"/>
    </source>
</evidence>
<dbReference type="OrthoDB" id="9794575at2"/>
<keyword evidence="2" id="KW-1185">Reference proteome</keyword>
<proteinExistence type="predicted"/>
<protein>
    <submittedName>
        <fullName evidence="1">Uncharacterized protein</fullName>
    </submittedName>
</protein>